<reference evidence="2 3" key="1">
    <citation type="submission" date="2021-09" db="EMBL/GenBank/DDBJ databases">
        <title>Genomic insights and catalytic innovation underlie evolution of tropane alkaloids biosynthesis.</title>
        <authorList>
            <person name="Wang Y.-J."/>
            <person name="Tian T."/>
            <person name="Huang J.-P."/>
            <person name="Huang S.-X."/>
        </authorList>
    </citation>
    <scope>NUCLEOTIDE SEQUENCE [LARGE SCALE GENOMIC DNA]</scope>
    <source>
        <strain evidence="2">KIB-2018</strain>
        <tissue evidence="2">Leaf</tissue>
    </source>
</reference>
<organism evidence="2 3">
    <name type="scientific">Erythroxylum novogranatense</name>
    <dbReference type="NCBI Taxonomy" id="1862640"/>
    <lineage>
        <taxon>Eukaryota</taxon>
        <taxon>Viridiplantae</taxon>
        <taxon>Streptophyta</taxon>
        <taxon>Embryophyta</taxon>
        <taxon>Tracheophyta</taxon>
        <taxon>Spermatophyta</taxon>
        <taxon>Magnoliopsida</taxon>
        <taxon>eudicotyledons</taxon>
        <taxon>Gunneridae</taxon>
        <taxon>Pentapetalae</taxon>
        <taxon>rosids</taxon>
        <taxon>fabids</taxon>
        <taxon>Malpighiales</taxon>
        <taxon>Erythroxylaceae</taxon>
        <taxon>Erythroxylum</taxon>
    </lineage>
</organism>
<accession>A0AAV8U1R2</accession>
<evidence type="ECO:0000313" key="2">
    <source>
        <dbReference type="EMBL" id="KAJ8773128.1"/>
    </source>
</evidence>
<evidence type="ECO:0000259" key="1">
    <source>
        <dbReference type="Pfam" id="PF03372"/>
    </source>
</evidence>
<dbReference type="InterPro" id="IPR036691">
    <property type="entry name" value="Endo/exonu/phosph_ase_sf"/>
</dbReference>
<dbReference type="EMBL" id="JAIWQS010000002">
    <property type="protein sequence ID" value="KAJ8773128.1"/>
    <property type="molecule type" value="Genomic_DNA"/>
</dbReference>
<dbReference type="PANTHER" id="PTHR33710:SF71">
    <property type="entry name" value="ENDONUCLEASE_EXONUCLEASE_PHOSPHATASE DOMAIN-CONTAINING PROTEIN"/>
    <property type="match status" value="1"/>
</dbReference>
<dbReference type="Gene3D" id="3.60.10.10">
    <property type="entry name" value="Endonuclease/exonuclease/phosphatase"/>
    <property type="match status" value="1"/>
</dbReference>
<dbReference type="InterPro" id="IPR005135">
    <property type="entry name" value="Endo/exonuclease/phosphatase"/>
</dbReference>
<keyword evidence="3" id="KW-1185">Reference proteome</keyword>
<dbReference type="GO" id="GO:0003824">
    <property type="term" value="F:catalytic activity"/>
    <property type="evidence" value="ECO:0007669"/>
    <property type="project" value="InterPro"/>
</dbReference>
<gene>
    <name evidence="2" type="ORF">K2173_028305</name>
</gene>
<evidence type="ECO:0000313" key="3">
    <source>
        <dbReference type="Proteomes" id="UP001159364"/>
    </source>
</evidence>
<dbReference type="PANTHER" id="PTHR33710">
    <property type="entry name" value="BNAC02G09200D PROTEIN"/>
    <property type="match status" value="1"/>
</dbReference>
<dbReference type="AlphaFoldDB" id="A0AAV8U1R2"/>
<name>A0AAV8U1R2_9ROSI</name>
<feature type="domain" description="Endonuclease/exonuclease/phosphatase" evidence="1">
    <location>
        <begin position="31"/>
        <end position="182"/>
    </location>
</feature>
<dbReference type="Proteomes" id="UP001159364">
    <property type="component" value="Linkage Group LG02"/>
</dbReference>
<sequence>MVVLLEPRISGPLADSCISKIGYARSHRVKANGFSGGISILWQKNWSVEILVNHSQFVHMSICENDNFISFFTAVYAHPSLTIRNRVWPLLQLINDNIQAPWLIMGDFNSLLSSSERRGGSVNRSGICKPFLEWFTNSNLIDIGYKGPDFTWKRGLLHERLDRGLCNAAWRFKFQEDSITHLARISSNHRPLLMSFYGYVPPVKDRPFRFLQAWLSHSDFPEFNWSIEVFEHIFRKKKELLARISGIQRTLSVRQSPFLKLLEVKLMKELEEMLLREELFWFQKSRSDWVLWGDKSTFFFHQKTIRRRKRNRIELLKDDFDV</sequence>
<comment type="caution">
    <text evidence="2">The sequence shown here is derived from an EMBL/GenBank/DDBJ whole genome shotgun (WGS) entry which is preliminary data.</text>
</comment>
<dbReference type="Pfam" id="PF03372">
    <property type="entry name" value="Exo_endo_phos"/>
    <property type="match status" value="1"/>
</dbReference>
<protein>
    <recommendedName>
        <fullName evidence="1">Endonuclease/exonuclease/phosphatase domain-containing protein</fullName>
    </recommendedName>
</protein>
<proteinExistence type="predicted"/>
<dbReference type="SUPFAM" id="SSF56219">
    <property type="entry name" value="DNase I-like"/>
    <property type="match status" value="1"/>
</dbReference>